<protein>
    <submittedName>
        <fullName evidence="3">2,3-dihydroxybenzoate-AMP ligase</fullName>
    </submittedName>
</protein>
<keyword evidence="4" id="KW-1185">Reference proteome</keyword>
<evidence type="ECO:0000259" key="1">
    <source>
        <dbReference type="Pfam" id="PF00501"/>
    </source>
</evidence>
<dbReference type="InterPro" id="IPR000873">
    <property type="entry name" value="AMP-dep_synth/lig_dom"/>
</dbReference>
<comment type="caution">
    <text evidence="3">The sequence shown here is derived from an EMBL/GenBank/DDBJ whole genome shotgun (WGS) entry which is preliminary data.</text>
</comment>
<feature type="domain" description="AMP-dependent synthetase/ligase" evidence="1">
    <location>
        <begin position="68"/>
        <end position="427"/>
    </location>
</feature>
<dbReference type="PANTHER" id="PTHR43201">
    <property type="entry name" value="ACYL-COA SYNTHETASE"/>
    <property type="match status" value="1"/>
</dbReference>
<dbReference type="InterPro" id="IPR025110">
    <property type="entry name" value="AMP-bd_C"/>
</dbReference>
<dbReference type="Pfam" id="PF00501">
    <property type="entry name" value="AMP-binding"/>
    <property type="match status" value="1"/>
</dbReference>
<dbReference type="Gene3D" id="3.30.300.30">
    <property type="match status" value="1"/>
</dbReference>
<dbReference type="Pfam" id="PF13193">
    <property type="entry name" value="AMP-binding_C"/>
    <property type="match status" value="1"/>
</dbReference>
<dbReference type="GO" id="GO:0016874">
    <property type="term" value="F:ligase activity"/>
    <property type="evidence" value="ECO:0007669"/>
    <property type="project" value="UniProtKB-KW"/>
</dbReference>
<dbReference type="Gene3D" id="2.30.38.10">
    <property type="entry name" value="Luciferase, Domain 3"/>
    <property type="match status" value="1"/>
</dbReference>
<gene>
    <name evidence="3" type="ORF">Asi02nite_16110</name>
</gene>
<dbReference type="InterPro" id="IPR045851">
    <property type="entry name" value="AMP-bd_C_sf"/>
</dbReference>
<dbReference type="InterPro" id="IPR020845">
    <property type="entry name" value="AMP-binding_CS"/>
</dbReference>
<evidence type="ECO:0000313" key="3">
    <source>
        <dbReference type="EMBL" id="GIF72093.1"/>
    </source>
</evidence>
<proteinExistence type="predicted"/>
<dbReference type="SUPFAM" id="SSF56801">
    <property type="entry name" value="Acetyl-CoA synthetase-like"/>
    <property type="match status" value="1"/>
</dbReference>
<dbReference type="PROSITE" id="PS00455">
    <property type="entry name" value="AMP_BINDING"/>
    <property type="match status" value="1"/>
</dbReference>
<dbReference type="EMBL" id="BONE01000009">
    <property type="protein sequence ID" value="GIF72093.1"/>
    <property type="molecule type" value="Genomic_DNA"/>
</dbReference>
<evidence type="ECO:0000259" key="2">
    <source>
        <dbReference type="Pfam" id="PF13193"/>
    </source>
</evidence>
<name>A0ABQ4CLC2_9ACTN</name>
<dbReference type="Proteomes" id="UP000604117">
    <property type="component" value="Unassembled WGS sequence"/>
</dbReference>
<sequence length="564" mass="59294">MRRGRSALVTPPQTAFRKTTGALGRPYAAAMTELSTMSGFVPWPAEAAARYVAAGYWEGRAIGSHIADSARARPDAVCLVDGPMRMTYGELMARADGAAARLAGLGIGAGDPVVIQLPNRWEHTVLTVACFRLGALPVWTMPQHREHELAGVLGHTGARAIVVPDVYKGFDHQELAHSLDVPHVLVAGSEVRAGSVSVAELCAPGDVSFDADPPDGTHIATFLLSGGTTGLPKLAPRTHNDLSYSVKRMVELCGFGPETVYLAVLPLGHGFVNTGPGVLGTLIAGGRVVLSPSPAPEVAFPLIARERVTATSTVPAIVQRWLAHAGDADLSSLRLVQVGAARLAPEVAARIRPSLGGAQLQQIFGMAEGLVCVTRLDDPDKIVHHTQGRPISPADEIRVVDEAGAPVAPGSPGLLLARGPCTPRGYYGSPEINARAYVGDGWYNTGDVVRQVAGGNLVVVGREKDVVNRGGEKITAEEVETFALRLPSVAQAAVVAMPDHDLGERICLFAVATPGETVRLPDIRASLLASGLARFKLPERLIVVDTLPLTGVGKVDKKALRGRL</sequence>
<reference evidence="3 4" key="1">
    <citation type="submission" date="2021-01" db="EMBL/GenBank/DDBJ databases">
        <title>Whole genome shotgun sequence of Asanoa siamensis NBRC 107932.</title>
        <authorList>
            <person name="Komaki H."/>
            <person name="Tamura T."/>
        </authorList>
    </citation>
    <scope>NUCLEOTIDE SEQUENCE [LARGE SCALE GENOMIC DNA]</scope>
    <source>
        <strain evidence="3 4">NBRC 107932</strain>
    </source>
</reference>
<organism evidence="3 4">
    <name type="scientific">Asanoa siamensis</name>
    <dbReference type="NCBI Taxonomy" id="926357"/>
    <lineage>
        <taxon>Bacteria</taxon>
        <taxon>Bacillati</taxon>
        <taxon>Actinomycetota</taxon>
        <taxon>Actinomycetes</taxon>
        <taxon>Micromonosporales</taxon>
        <taxon>Micromonosporaceae</taxon>
        <taxon>Asanoa</taxon>
    </lineage>
</organism>
<evidence type="ECO:0000313" key="4">
    <source>
        <dbReference type="Proteomes" id="UP000604117"/>
    </source>
</evidence>
<dbReference type="PANTHER" id="PTHR43201:SF32">
    <property type="entry name" value="2-SUCCINYLBENZOATE--COA LIGASE, CHLOROPLASTIC_PEROXISOMAL"/>
    <property type="match status" value="1"/>
</dbReference>
<keyword evidence="3" id="KW-0436">Ligase</keyword>
<accession>A0ABQ4CLC2</accession>
<feature type="domain" description="AMP-binding enzyme C-terminal" evidence="2">
    <location>
        <begin position="478"/>
        <end position="554"/>
    </location>
</feature>
<dbReference type="Gene3D" id="3.40.50.980">
    <property type="match status" value="2"/>
</dbReference>